<dbReference type="GO" id="GO:0009249">
    <property type="term" value="P:protein lipoylation"/>
    <property type="evidence" value="ECO:0007669"/>
    <property type="project" value="InterPro"/>
</dbReference>
<evidence type="ECO:0000256" key="5">
    <source>
        <dbReference type="ARBA" id="ARBA00022741"/>
    </source>
</evidence>
<dbReference type="EMBL" id="FOGF01000026">
    <property type="protein sequence ID" value="SER21341.1"/>
    <property type="molecule type" value="Genomic_DNA"/>
</dbReference>
<evidence type="ECO:0000256" key="1">
    <source>
        <dbReference type="ARBA" id="ARBA00005085"/>
    </source>
</evidence>
<dbReference type="RefSeq" id="WP_089746990.1">
    <property type="nucleotide sequence ID" value="NZ_FOGF01000026.1"/>
</dbReference>
<dbReference type="Pfam" id="PF10437">
    <property type="entry name" value="Lip_prot_lig_C"/>
    <property type="match status" value="1"/>
</dbReference>
<dbReference type="Gene3D" id="3.30.390.50">
    <property type="entry name" value="CO dehydrogenase flavoprotein, C-terminal domain"/>
    <property type="match status" value="1"/>
</dbReference>
<keyword evidence="5" id="KW-0547">Nucleotide-binding</keyword>
<dbReference type="InterPro" id="IPR019491">
    <property type="entry name" value="Lipoate_protein_ligase_C"/>
</dbReference>
<dbReference type="STRING" id="137733.SAMN05421767_1266"/>
<dbReference type="InterPro" id="IPR045864">
    <property type="entry name" value="aa-tRNA-synth_II/BPL/LPL"/>
</dbReference>
<dbReference type="Gene3D" id="3.30.930.10">
    <property type="entry name" value="Bira Bifunctional Protein, Domain 2"/>
    <property type="match status" value="1"/>
</dbReference>
<dbReference type="NCBIfam" id="TIGR00545">
    <property type="entry name" value="lipoyltrans"/>
    <property type="match status" value="1"/>
</dbReference>
<name>A0A1H9MCM6_9LACT</name>
<dbReference type="OrthoDB" id="9788148at2"/>
<reference evidence="9 10" key="1">
    <citation type="submission" date="2016-10" db="EMBL/GenBank/DDBJ databases">
        <authorList>
            <person name="de Groot N.N."/>
        </authorList>
    </citation>
    <scope>NUCLEOTIDE SEQUENCE [LARGE SCALE GENOMIC DNA]</scope>
    <source>
        <strain evidence="9 10">DSM 15827</strain>
    </source>
</reference>
<comment type="pathway">
    <text evidence="2">Protein modification; protein lipoylation via exogenous pathway; protein N(6)-(lipoyl)lysine from lipoate: step 1/2.</text>
</comment>
<feature type="domain" description="BPL/LPL catalytic" evidence="8">
    <location>
        <begin position="26"/>
        <end position="205"/>
    </location>
</feature>
<evidence type="ECO:0000256" key="2">
    <source>
        <dbReference type="ARBA" id="ARBA00005124"/>
    </source>
</evidence>
<evidence type="ECO:0000256" key="4">
    <source>
        <dbReference type="ARBA" id="ARBA00022598"/>
    </source>
</evidence>
<dbReference type="AlphaFoldDB" id="A0A1H9MCM6"/>
<comment type="pathway">
    <text evidence="1">Protein modification; protein lipoylation via exogenous pathway; protein N(6)-(lipoyl)lysine from lipoate: step 2/2.</text>
</comment>
<evidence type="ECO:0000256" key="6">
    <source>
        <dbReference type="ARBA" id="ARBA00022840"/>
    </source>
</evidence>
<dbReference type="PROSITE" id="PS51733">
    <property type="entry name" value="BPL_LPL_CATALYTIC"/>
    <property type="match status" value="1"/>
</dbReference>
<keyword evidence="10" id="KW-1185">Reference proteome</keyword>
<sequence length="300" mass="34186">MKKLVISNSHNPYFNIALENHLFNEASEDLCVYLWQNDPCVIVGRNQNLFVECDLHYLEKKGIYPVRRLSGGGAVFQDRGNLCFTIITKEELGNTEENIALVDAALKALGITCEFSGRNDLLVDGRKFSGHAYYVEDGNYMYHGTMMVDVDLEELTRALTPLKLKLESKGIQSVRSRVVNLCEVNPEITIVKLINAFKCVYNYDKIEYINDDALQLPLASQLASKEWLYGESPKFNLQLEKKYDLGNIAVRIFVEDGHISELMISCDSLEVIDFAPAIAHLKGQLFTEDFVWEQIEKCFY</sequence>
<proteinExistence type="predicted"/>
<dbReference type="CDD" id="cd16443">
    <property type="entry name" value="LplA"/>
    <property type="match status" value="1"/>
</dbReference>
<evidence type="ECO:0000313" key="10">
    <source>
        <dbReference type="Proteomes" id="UP000198556"/>
    </source>
</evidence>
<gene>
    <name evidence="9" type="ORF">SAMN05421767_1266</name>
</gene>
<keyword evidence="6" id="KW-0067">ATP-binding</keyword>
<evidence type="ECO:0000259" key="8">
    <source>
        <dbReference type="PROSITE" id="PS51733"/>
    </source>
</evidence>
<dbReference type="SUPFAM" id="SSF55681">
    <property type="entry name" value="Class II aaRS and biotin synthetases"/>
    <property type="match status" value="1"/>
</dbReference>
<comment type="catalytic activity">
    <reaction evidence="7">
        <text>L-lysyl-[lipoyl-carrier protein] + (R)-lipoate + ATP = N(6)-[(R)-lipoyl]-L-lysyl-[lipoyl-carrier protein] + AMP + diphosphate + H(+)</text>
        <dbReference type="Rhea" id="RHEA:49288"/>
        <dbReference type="Rhea" id="RHEA-COMP:10500"/>
        <dbReference type="Rhea" id="RHEA-COMP:10502"/>
        <dbReference type="ChEBI" id="CHEBI:15378"/>
        <dbReference type="ChEBI" id="CHEBI:29969"/>
        <dbReference type="ChEBI" id="CHEBI:30616"/>
        <dbReference type="ChEBI" id="CHEBI:33019"/>
        <dbReference type="ChEBI" id="CHEBI:83088"/>
        <dbReference type="ChEBI" id="CHEBI:83099"/>
        <dbReference type="ChEBI" id="CHEBI:456215"/>
        <dbReference type="EC" id="6.3.1.20"/>
    </reaction>
</comment>
<accession>A0A1H9MCM6</accession>
<keyword evidence="4 9" id="KW-0436">Ligase</keyword>
<dbReference type="GO" id="GO:0016979">
    <property type="term" value="F:lipoate-protein ligase activity"/>
    <property type="evidence" value="ECO:0007669"/>
    <property type="project" value="UniProtKB-EC"/>
</dbReference>
<protein>
    <recommendedName>
        <fullName evidence="3">lipoate--protein ligase</fullName>
        <ecNumber evidence="3">6.3.1.20</ecNumber>
    </recommendedName>
</protein>
<evidence type="ECO:0000256" key="3">
    <source>
        <dbReference type="ARBA" id="ARBA00012367"/>
    </source>
</evidence>
<evidence type="ECO:0000256" key="7">
    <source>
        <dbReference type="ARBA" id="ARBA00048037"/>
    </source>
</evidence>
<dbReference type="InterPro" id="IPR004143">
    <property type="entry name" value="BPL_LPL_catalytic"/>
</dbReference>
<evidence type="ECO:0000313" key="9">
    <source>
        <dbReference type="EMBL" id="SER21341.1"/>
    </source>
</evidence>
<dbReference type="GO" id="GO:0017118">
    <property type="term" value="F:lipoyltransferase activity"/>
    <property type="evidence" value="ECO:0007669"/>
    <property type="project" value="TreeGrafter"/>
</dbReference>
<dbReference type="PANTHER" id="PTHR12561">
    <property type="entry name" value="LIPOATE-PROTEIN LIGASE"/>
    <property type="match status" value="1"/>
</dbReference>
<dbReference type="Proteomes" id="UP000198556">
    <property type="component" value="Unassembled WGS sequence"/>
</dbReference>
<organism evidence="9 10">
    <name type="scientific">Granulicatella balaenopterae</name>
    <dbReference type="NCBI Taxonomy" id="137733"/>
    <lineage>
        <taxon>Bacteria</taxon>
        <taxon>Bacillati</taxon>
        <taxon>Bacillota</taxon>
        <taxon>Bacilli</taxon>
        <taxon>Lactobacillales</taxon>
        <taxon>Carnobacteriaceae</taxon>
        <taxon>Granulicatella</taxon>
    </lineage>
</organism>
<dbReference type="GO" id="GO:0005737">
    <property type="term" value="C:cytoplasm"/>
    <property type="evidence" value="ECO:0007669"/>
    <property type="project" value="TreeGrafter"/>
</dbReference>
<dbReference type="EC" id="6.3.1.20" evidence="3"/>
<dbReference type="Pfam" id="PF21948">
    <property type="entry name" value="LplA-B_cat"/>
    <property type="match status" value="1"/>
</dbReference>
<dbReference type="UniPathway" id="UPA00537">
    <property type="reaction ID" value="UER00594"/>
</dbReference>
<dbReference type="GO" id="GO:0005524">
    <property type="term" value="F:ATP binding"/>
    <property type="evidence" value="ECO:0007669"/>
    <property type="project" value="UniProtKB-KW"/>
</dbReference>
<dbReference type="PANTHER" id="PTHR12561:SF3">
    <property type="entry name" value="LIPOYLTRANSFERASE 1, MITOCHONDRIAL"/>
    <property type="match status" value="1"/>
</dbReference>
<dbReference type="SUPFAM" id="SSF82649">
    <property type="entry name" value="SufE/NifU"/>
    <property type="match status" value="1"/>
</dbReference>
<dbReference type="InterPro" id="IPR004562">
    <property type="entry name" value="LipoylTrfase_LipoateP_Ligase"/>
</dbReference>